<dbReference type="InterPro" id="IPR043741">
    <property type="entry name" value="DUF5686"/>
</dbReference>
<dbReference type="EMBL" id="BBLT01000001">
    <property type="protein sequence ID" value="GAL82965.1"/>
    <property type="molecule type" value="Genomic_DNA"/>
</dbReference>
<dbReference type="eggNOG" id="COG4775">
    <property type="taxonomic scope" value="Bacteria"/>
</dbReference>
<dbReference type="AlphaFoldDB" id="A0A098L8D3"/>
<dbReference type="Pfam" id="PF13715">
    <property type="entry name" value="CarbopepD_reg_2"/>
    <property type="match status" value="1"/>
</dbReference>
<sequence>MKQIISLSYNFIIQKMQLCSGVAFFIIFISSFFNPANSQITRVTGKVIDSQSKELIPFASIYFSDKSKGTVSDFEGNFIIETFTGPDSLIVASVGYSVKKLAIQKYQVQQINIFLEEEVSNLNEITVTVTENPAYRIIRNVISNKKNFRKETIKSYSYESYNKSKIGLRELDEDLKKQFYLKPFAFFFDNMDTTDGKPYLPVMLLETVSDNFYQKNGNKQKEIIKATRLSGMKNESIGKLFSNLALNVYAYDDYLLMFNKNFISPVSSSCFRHYDYELLDSGYIDNNWCYKVRYFPSRKQELTLSGIIWIRDTTFTIKEINAKAGQEINLNFVTSFGLRQSYMDVEGKSLPAEEQLYIYGEVLVPHSGKTQKFFASRSTSNKNFNLNPSFSNSFFDDKATTIVEKEAGAKDNTYWEAARHDTLSKSEQAIYQLTDSLKNTKAFKRYLVLFKGYIPVKKIEFGPIYKVYSYNPVEGNKFRIGFRTNPKFSKRILLDGYGAYGLRDEKIKYGGGITYFRKKDPDEIISFRVKHDIEQLGFSQVTFMRPDNLLNALFKISAQNRLNFIDEYRLYYEKFWTQHLSNKLQIRNAIIRPVGKLEYNKEIPGMNDTVNVSSITTTEVSIYTHYAYKEKFLRGDYRRISLGTPYPIFDAAIVLGIKDLLGSDYNYQKIALSVRQRLRIKNIGYTRYRAEAGKIFGTLPYPLLELHNGNQTIFYDDYIFNSMRFFEFVSDQYVNVQLSHHFDGYFFNKIPLIRKLKWREIISFKGVMGSLSESNKAQMILLPEMYSLAKEPFMEAGVGIENIFRVIRLDGIWRLNYHDHPGTEKFYLKLSVHIDF</sequence>
<dbReference type="SUPFAM" id="SSF49464">
    <property type="entry name" value="Carboxypeptidase regulatory domain-like"/>
    <property type="match status" value="1"/>
</dbReference>
<dbReference type="Pfam" id="PF18939">
    <property type="entry name" value="DUF5686"/>
    <property type="match status" value="1"/>
</dbReference>
<proteinExistence type="predicted"/>
<evidence type="ECO:0000313" key="1">
    <source>
        <dbReference type="EMBL" id="GAL82965.1"/>
    </source>
</evidence>
<keyword evidence="2" id="KW-1185">Reference proteome</keyword>
<comment type="caution">
    <text evidence="1">The sequence shown here is derived from an EMBL/GenBank/DDBJ whole genome shotgun (WGS) entry which is preliminary data.</text>
</comment>
<protein>
    <recommendedName>
        <fullName evidence="3">Outer membrane protein</fullName>
    </recommendedName>
</protein>
<dbReference type="Proteomes" id="UP000030185">
    <property type="component" value="Unassembled WGS sequence"/>
</dbReference>
<name>A0A098L8D3_9BACT</name>
<dbReference type="STRING" id="153721.MYP_191"/>
<reference evidence="1 2" key="1">
    <citation type="submission" date="2014-09" db="EMBL/GenBank/DDBJ databases">
        <title>Sporocytophaga myxococcoides PG-01 genome sequencing.</title>
        <authorList>
            <person name="Liu L."/>
            <person name="Gao P.J."/>
            <person name="Chen G.J."/>
            <person name="Wang L.S."/>
        </authorList>
    </citation>
    <scope>NUCLEOTIDE SEQUENCE [LARGE SCALE GENOMIC DNA]</scope>
    <source>
        <strain evidence="1 2">PG-01</strain>
    </source>
</reference>
<evidence type="ECO:0008006" key="3">
    <source>
        <dbReference type="Google" id="ProtNLM"/>
    </source>
</evidence>
<accession>A0A098L8D3</accession>
<evidence type="ECO:0000313" key="2">
    <source>
        <dbReference type="Proteomes" id="UP000030185"/>
    </source>
</evidence>
<organism evidence="1 2">
    <name type="scientific">Sporocytophaga myxococcoides</name>
    <dbReference type="NCBI Taxonomy" id="153721"/>
    <lineage>
        <taxon>Bacteria</taxon>
        <taxon>Pseudomonadati</taxon>
        <taxon>Bacteroidota</taxon>
        <taxon>Cytophagia</taxon>
        <taxon>Cytophagales</taxon>
        <taxon>Cytophagaceae</taxon>
        <taxon>Sporocytophaga</taxon>
    </lineage>
</organism>
<gene>
    <name evidence="1" type="ORF">MYP_191</name>
</gene>
<dbReference type="InterPro" id="IPR008969">
    <property type="entry name" value="CarboxyPept-like_regulatory"/>
</dbReference>